<keyword evidence="9 20" id="KW-0479">Metal-binding</keyword>
<dbReference type="InterPro" id="IPR013815">
    <property type="entry name" value="ATP_grasp_subdomain_1"/>
</dbReference>
<keyword evidence="7 18" id="KW-0963">Cytoplasm</keyword>
<dbReference type="GO" id="GO:0046872">
    <property type="term" value="F:metal ion binding"/>
    <property type="evidence" value="ECO:0007669"/>
    <property type="project" value="UniProtKB-KW"/>
</dbReference>
<keyword evidence="16 18" id="KW-0961">Cell wall biogenesis/degradation</keyword>
<dbReference type="InterPro" id="IPR011095">
    <property type="entry name" value="Dala_Dala_lig_C"/>
</dbReference>
<dbReference type="RefSeq" id="WP_009767456.1">
    <property type="nucleotide sequence ID" value="NZ_ANIN01000001.1"/>
</dbReference>
<dbReference type="InterPro" id="IPR005905">
    <property type="entry name" value="D_ala_D_ala"/>
</dbReference>
<feature type="binding site" evidence="20">
    <location>
        <position position="278"/>
    </location>
    <ligand>
        <name>Mg(2+)</name>
        <dbReference type="ChEBI" id="CHEBI:18420"/>
        <label>2</label>
    </ligand>
</feature>
<dbReference type="PIRSF" id="PIRSF039102">
    <property type="entry name" value="Ddl/VanB"/>
    <property type="match status" value="1"/>
</dbReference>
<dbReference type="STRING" id="1230338.MOMA_04510"/>
<dbReference type="PROSITE" id="PS00844">
    <property type="entry name" value="DALA_DALA_LIGASE_2"/>
    <property type="match status" value="1"/>
</dbReference>
<evidence type="ECO:0000256" key="10">
    <source>
        <dbReference type="ARBA" id="ARBA00022741"/>
    </source>
</evidence>
<feature type="active site" evidence="19">
    <location>
        <position position="32"/>
    </location>
</feature>
<proteinExistence type="inferred from homology"/>
<evidence type="ECO:0000313" key="24">
    <source>
        <dbReference type="Proteomes" id="UP000023795"/>
    </source>
</evidence>
<dbReference type="HAMAP" id="MF_00047">
    <property type="entry name" value="Dala_Dala_lig"/>
    <property type="match status" value="1"/>
</dbReference>
<evidence type="ECO:0000256" key="12">
    <source>
        <dbReference type="ARBA" id="ARBA00022842"/>
    </source>
</evidence>
<evidence type="ECO:0000256" key="19">
    <source>
        <dbReference type="PIRSR" id="PIRSR039102-1"/>
    </source>
</evidence>
<sequence>MNNVGVNSMNVKNMDMKNFGKVAVVCGGIGVEREVSLNSGKAVLNALLAKGVDAYHFDPKDTDILELRKYDRVFNVLHGTFGEDGGLQGMLDSFNIPYTGSGVLASAIAMDKFRCRLIWQALDLPNVPYVVLHDDSDFDSLEREFGLPLFVKPAAEGSSVGVVMVENQGDLAKIYPTLKHYHGEILAEKAITGGEYTLSLLDDQVLPSIRIIPKNKFYDYEAKYLRDDTIYQCPSDLTIDQEKQMGDLALRAFHAIGGRGWSRVDFLKGDDNKLYVLEINTVPGMTDHSLIPMAAKQAGIEFADLCLLILAKTLAET</sequence>
<comment type="function">
    <text evidence="2 18">Cell wall formation.</text>
</comment>
<evidence type="ECO:0000256" key="15">
    <source>
        <dbReference type="ARBA" id="ARBA00023211"/>
    </source>
</evidence>
<dbReference type="AlphaFoldDB" id="L2FB25"/>
<dbReference type="GO" id="GO:0005737">
    <property type="term" value="C:cytoplasm"/>
    <property type="evidence" value="ECO:0007669"/>
    <property type="project" value="UniProtKB-SubCell"/>
</dbReference>
<dbReference type="InterPro" id="IPR011761">
    <property type="entry name" value="ATP-grasp"/>
</dbReference>
<dbReference type="Gene3D" id="3.30.1490.20">
    <property type="entry name" value="ATP-grasp fold, A domain"/>
    <property type="match status" value="1"/>
</dbReference>
<dbReference type="SUPFAM" id="SSF56059">
    <property type="entry name" value="Glutathione synthetase ATP-binding domain-like"/>
    <property type="match status" value="1"/>
</dbReference>
<dbReference type="FunFam" id="3.30.470.20:FF:000008">
    <property type="entry name" value="D-alanine--D-alanine ligase"/>
    <property type="match status" value="1"/>
</dbReference>
<keyword evidence="12 20" id="KW-0460">Magnesium</keyword>
<dbReference type="GO" id="GO:0009252">
    <property type="term" value="P:peptidoglycan biosynthetic process"/>
    <property type="evidence" value="ECO:0007669"/>
    <property type="project" value="UniProtKB-UniRule"/>
</dbReference>
<comment type="catalytic activity">
    <reaction evidence="17 18">
        <text>2 D-alanine + ATP = D-alanyl-D-alanine + ADP + phosphate + H(+)</text>
        <dbReference type="Rhea" id="RHEA:11224"/>
        <dbReference type="ChEBI" id="CHEBI:15378"/>
        <dbReference type="ChEBI" id="CHEBI:30616"/>
        <dbReference type="ChEBI" id="CHEBI:43474"/>
        <dbReference type="ChEBI" id="CHEBI:57416"/>
        <dbReference type="ChEBI" id="CHEBI:57822"/>
        <dbReference type="ChEBI" id="CHEBI:456216"/>
        <dbReference type="EC" id="6.3.2.4"/>
    </reaction>
</comment>
<evidence type="ECO:0000256" key="13">
    <source>
        <dbReference type="ARBA" id="ARBA00022960"/>
    </source>
</evidence>
<evidence type="ECO:0000256" key="3">
    <source>
        <dbReference type="ARBA" id="ARBA00004496"/>
    </source>
</evidence>
<dbReference type="GO" id="GO:0071555">
    <property type="term" value="P:cell wall organization"/>
    <property type="evidence" value="ECO:0007669"/>
    <property type="project" value="UniProtKB-KW"/>
</dbReference>
<dbReference type="GO" id="GO:0008360">
    <property type="term" value="P:regulation of cell shape"/>
    <property type="evidence" value="ECO:0007669"/>
    <property type="project" value="UniProtKB-KW"/>
</dbReference>
<keyword evidence="14 18" id="KW-0573">Peptidoglycan synthesis</keyword>
<dbReference type="InterPro" id="IPR016185">
    <property type="entry name" value="PreATP-grasp_dom_sf"/>
</dbReference>
<feature type="active site" evidence="19">
    <location>
        <position position="289"/>
    </location>
</feature>
<dbReference type="UniPathway" id="UPA00219"/>
<feature type="binding site" evidence="20">
    <location>
        <position position="280"/>
    </location>
    <ligand>
        <name>Mg(2+)</name>
        <dbReference type="ChEBI" id="CHEBI:18420"/>
        <label>2</label>
    </ligand>
</feature>
<comment type="similarity">
    <text evidence="5 18">Belongs to the D-alanine--D-alanine ligase family.</text>
</comment>
<dbReference type="NCBIfam" id="TIGR01205">
    <property type="entry name" value="D_ala_D_alaTIGR"/>
    <property type="match status" value="1"/>
</dbReference>
<evidence type="ECO:0000256" key="6">
    <source>
        <dbReference type="ARBA" id="ARBA00012216"/>
    </source>
</evidence>
<dbReference type="Proteomes" id="UP000023795">
    <property type="component" value="Unassembled WGS sequence"/>
</dbReference>
<keyword evidence="13 18" id="KW-0133">Cell shape</keyword>
<dbReference type="Pfam" id="PF01820">
    <property type="entry name" value="Dala_Dala_lig_N"/>
    <property type="match status" value="1"/>
</dbReference>
<dbReference type="eggNOG" id="COG1181">
    <property type="taxonomic scope" value="Bacteria"/>
</dbReference>
<keyword evidence="11 21" id="KW-0067">ATP-binding</keyword>
<feature type="binding site" evidence="20">
    <location>
        <position position="278"/>
    </location>
    <ligand>
        <name>Mg(2+)</name>
        <dbReference type="ChEBI" id="CHEBI:18420"/>
        <label>1</label>
    </ligand>
</feature>
<evidence type="ECO:0000256" key="17">
    <source>
        <dbReference type="ARBA" id="ARBA00047614"/>
    </source>
</evidence>
<dbReference type="GO" id="GO:0005524">
    <property type="term" value="F:ATP binding"/>
    <property type="evidence" value="ECO:0007669"/>
    <property type="project" value="UniProtKB-UniRule"/>
</dbReference>
<accession>L2FB25</accession>
<dbReference type="PROSITE" id="PS00843">
    <property type="entry name" value="DALA_DALA_LIGASE_1"/>
    <property type="match status" value="1"/>
</dbReference>
<evidence type="ECO:0000256" key="14">
    <source>
        <dbReference type="ARBA" id="ARBA00022984"/>
    </source>
</evidence>
<evidence type="ECO:0000256" key="4">
    <source>
        <dbReference type="ARBA" id="ARBA00004752"/>
    </source>
</evidence>
<dbReference type="Gene3D" id="3.30.470.20">
    <property type="entry name" value="ATP-grasp fold, B domain"/>
    <property type="match status" value="1"/>
</dbReference>
<dbReference type="InterPro" id="IPR011127">
    <property type="entry name" value="Dala_Dala_lig_N"/>
</dbReference>
<protein>
    <recommendedName>
        <fullName evidence="6 18">D-alanine--D-alanine ligase</fullName>
        <ecNumber evidence="6 18">6.3.2.4</ecNumber>
    </recommendedName>
    <alternativeName>
        <fullName evidence="18">D-Ala-D-Ala ligase</fullName>
    </alternativeName>
    <alternativeName>
        <fullName evidence="18">D-alanylalanine synthetase</fullName>
    </alternativeName>
</protein>
<evidence type="ECO:0000313" key="23">
    <source>
        <dbReference type="EMBL" id="ELA09638.1"/>
    </source>
</evidence>
<evidence type="ECO:0000256" key="11">
    <source>
        <dbReference type="ARBA" id="ARBA00022840"/>
    </source>
</evidence>
<dbReference type="OrthoDB" id="9813261at2"/>
<evidence type="ECO:0000256" key="16">
    <source>
        <dbReference type="ARBA" id="ARBA00023316"/>
    </source>
</evidence>
<gene>
    <name evidence="18 23" type="primary">ddl</name>
    <name evidence="23" type="ORF">MOMA_04510</name>
</gene>
<dbReference type="Gene3D" id="3.40.50.20">
    <property type="match status" value="1"/>
</dbReference>
<comment type="caution">
    <text evidence="23">The sequence shown here is derived from an EMBL/GenBank/DDBJ whole genome shotgun (WGS) entry which is preliminary data.</text>
</comment>
<dbReference type="PANTHER" id="PTHR23132:SF23">
    <property type="entry name" value="D-ALANINE--D-ALANINE LIGASE B"/>
    <property type="match status" value="1"/>
</dbReference>
<comment type="cofactor">
    <cofactor evidence="20">
        <name>Mg(2+)</name>
        <dbReference type="ChEBI" id="CHEBI:18420"/>
    </cofactor>
    <cofactor evidence="20">
        <name>Mn(2+)</name>
        <dbReference type="ChEBI" id="CHEBI:29035"/>
    </cofactor>
    <text evidence="20">Binds 2 magnesium or manganese ions per subunit.</text>
</comment>
<organism evidence="23 24">
    <name type="scientific">Moraxella macacae 0408225</name>
    <dbReference type="NCBI Taxonomy" id="1230338"/>
    <lineage>
        <taxon>Bacteria</taxon>
        <taxon>Pseudomonadati</taxon>
        <taxon>Pseudomonadota</taxon>
        <taxon>Gammaproteobacteria</taxon>
        <taxon>Moraxellales</taxon>
        <taxon>Moraxellaceae</taxon>
        <taxon>Moraxella</taxon>
    </lineage>
</organism>
<dbReference type="PATRIC" id="fig|1230338.3.peg.978"/>
<dbReference type="GO" id="GO:0008716">
    <property type="term" value="F:D-alanine-D-alanine ligase activity"/>
    <property type="evidence" value="ECO:0007669"/>
    <property type="project" value="UniProtKB-UniRule"/>
</dbReference>
<evidence type="ECO:0000256" key="21">
    <source>
        <dbReference type="PROSITE-ProRule" id="PRU00409"/>
    </source>
</evidence>
<keyword evidence="10 21" id="KW-0547">Nucleotide-binding</keyword>
<keyword evidence="15 20" id="KW-0464">Manganese</keyword>
<dbReference type="NCBIfam" id="NF002378">
    <property type="entry name" value="PRK01372.1"/>
    <property type="match status" value="1"/>
</dbReference>
<comment type="pathway">
    <text evidence="4 18">Cell wall biogenesis; peptidoglycan biosynthesis.</text>
</comment>
<evidence type="ECO:0000256" key="9">
    <source>
        <dbReference type="ARBA" id="ARBA00022723"/>
    </source>
</evidence>
<evidence type="ECO:0000256" key="2">
    <source>
        <dbReference type="ARBA" id="ARBA00003921"/>
    </source>
</evidence>
<dbReference type="InterPro" id="IPR000291">
    <property type="entry name" value="D-Ala_lig_Van_CS"/>
</dbReference>
<dbReference type="EC" id="6.3.2.4" evidence="6 18"/>
<evidence type="ECO:0000256" key="1">
    <source>
        <dbReference type="ARBA" id="ARBA00001936"/>
    </source>
</evidence>
<dbReference type="PROSITE" id="PS50975">
    <property type="entry name" value="ATP_GRASP"/>
    <property type="match status" value="1"/>
</dbReference>
<feature type="active site" evidence="19">
    <location>
        <position position="158"/>
    </location>
</feature>
<evidence type="ECO:0000259" key="22">
    <source>
        <dbReference type="PROSITE" id="PS50975"/>
    </source>
</evidence>
<dbReference type="Pfam" id="PF07478">
    <property type="entry name" value="Dala_Dala_lig_C"/>
    <property type="match status" value="1"/>
</dbReference>
<evidence type="ECO:0000256" key="8">
    <source>
        <dbReference type="ARBA" id="ARBA00022598"/>
    </source>
</evidence>
<dbReference type="EMBL" id="ANIN01000001">
    <property type="protein sequence ID" value="ELA09638.1"/>
    <property type="molecule type" value="Genomic_DNA"/>
</dbReference>
<reference evidence="23 24" key="1">
    <citation type="journal article" date="2013" name="Genome Announc.">
        <title>Genome Sequence of Moraxella macacae 0408225, a Novel Bacterial Species Isolated from a Cynomolgus Macaque with Epistaxis.</title>
        <authorList>
            <person name="Ladner J.T."/>
            <person name="Whitehouse C.A."/>
            <person name="Koroleva G.I."/>
            <person name="Palacios G.F."/>
        </authorList>
    </citation>
    <scope>NUCLEOTIDE SEQUENCE [LARGE SCALE GENOMIC DNA]</scope>
    <source>
        <strain evidence="23 24">0408225</strain>
    </source>
</reference>
<feature type="domain" description="ATP-grasp" evidence="22">
    <location>
        <begin position="116"/>
        <end position="311"/>
    </location>
</feature>
<evidence type="ECO:0000256" key="5">
    <source>
        <dbReference type="ARBA" id="ARBA00010871"/>
    </source>
</evidence>
<keyword evidence="24" id="KW-1185">Reference proteome</keyword>
<evidence type="ECO:0000256" key="18">
    <source>
        <dbReference type="HAMAP-Rule" id="MF_00047"/>
    </source>
</evidence>
<feature type="binding site" evidence="20">
    <location>
        <position position="265"/>
    </location>
    <ligand>
        <name>Mg(2+)</name>
        <dbReference type="ChEBI" id="CHEBI:18420"/>
        <label>1</label>
    </ligand>
</feature>
<comment type="subcellular location">
    <subcellularLocation>
        <location evidence="3 18">Cytoplasm</location>
    </subcellularLocation>
</comment>
<keyword evidence="8 18" id="KW-0436">Ligase</keyword>
<comment type="cofactor">
    <cofactor evidence="1">
        <name>Mn(2+)</name>
        <dbReference type="ChEBI" id="CHEBI:29035"/>
    </cofactor>
</comment>
<evidence type="ECO:0000256" key="20">
    <source>
        <dbReference type="PIRSR" id="PIRSR039102-3"/>
    </source>
</evidence>
<evidence type="ECO:0000256" key="7">
    <source>
        <dbReference type="ARBA" id="ARBA00022490"/>
    </source>
</evidence>
<dbReference type="PANTHER" id="PTHR23132">
    <property type="entry name" value="D-ALANINE--D-ALANINE LIGASE"/>
    <property type="match status" value="1"/>
</dbReference>
<name>L2FB25_9GAMM</name>
<dbReference type="SUPFAM" id="SSF52440">
    <property type="entry name" value="PreATP-grasp domain"/>
    <property type="match status" value="1"/>
</dbReference>